<dbReference type="Pfam" id="PF04801">
    <property type="entry name" value="RPC5"/>
    <property type="match status" value="1"/>
</dbReference>
<name>A0A9P0PKD1_ACAOB</name>
<reference evidence="2" key="1">
    <citation type="submission" date="2022-03" db="EMBL/GenBank/DDBJ databases">
        <authorList>
            <person name="Sayadi A."/>
        </authorList>
    </citation>
    <scope>NUCLEOTIDE SEQUENCE</scope>
</reference>
<dbReference type="PANTHER" id="PTHR12069:SF0">
    <property type="entry name" value="DNA-DIRECTED RNA POLYMERASE III SUBUNIT RPC5"/>
    <property type="match status" value="1"/>
</dbReference>
<gene>
    <name evidence="2" type="ORF">ACAOBT_LOCUS17865</name>
</gene>
<dbReference type="PANTHER" id="PTHR12069">
    <property type="entry name" value="DNA-DIRECTED RNA POLYMERASES III 80 KDA POLYPEPTIDE RNA POLYMERASE III SUBUNIT 5"/>
    <property type="match status" value="1"/>
</dbReference>
<feature type="compositionally biased region" description="Basic and acidic residues" evidence="1">
    <location>
        <begin position="438"/>
        <end position="457"/>
    </location>
</feature>
<accession>A0A9P0PKD1</accession>
<organism evidence="2 3">
    <name type="scientific">Acanthoscelides obtectus</name>
    <name type="common">Bean weevil</name>
    <name type="synonym">Bruchus obtectus</name>
    <dbReference type="NCBI Taxonomy" id="200917"/>
    <lineage>
        <taxon>Eukaryota</taxon>
        <taxon>Metazoa</taxon>
        <taxon>Ecdysozoa</taxon>
        <taxon>Arthropoda</taxon>
        <taxon>Hexapoda</taxon>
        <taxon>Insecta</taxon>
        <taxon>Pterygota</taxon>
        <taxon>Neoptera</taxon>
        <taxon>Endopterygota</taxon>
        <taxon>Coleoptera</taxon>
        <taxon>Polyphaga</taxon>
        <taxon>Cucujiformia</taxon>
        <taxon>Chrysomeloidea</taxon>
        <taxon>Chrysomelidae</taxon>
        <taxon>Bruchinae</taxon>
        <taxon>Bruchini</taxon>
        <taxon>Acanthoscelides</taxon>
    </lineage>
</organism>
<keyword evidence="3" id="KW-1185">Reference proteome</keyword>
<dbReference type="OrthoDB" id="340681at2759"/>
<dbReference type="Proteomes" id="UP001152888">
    <property type="component" value="Unassembled WGS sequence"/>
</dbReference>
<dbReference type="AlphaFoldDB" id="A0A9P0PKD1"/>
<feature type="region of interest" description="Disordered" evidence="1">
    <location>
        <begin position="151"/>
        <end position="173"/>
    </location>
</feature>
<comment type="caution">
    <text evidence="2">The sequence shown here is derived from an EMBL/GenBank/DDBJ whole genome shotgun (WGS) entry which is preliminary data.</text>
</comment>
<sequence length="498" mass="56744">MEEPLLTDSDDGDDPVVREIPIIHSNHLENYLHLFQFPLQRQDSKDEQVIRKCFVKPQNEEIQLELAINTDSPNFDVDRAEFILKGTFQDTSDKDEHFKNKIIDRVLLQSQKTIKEANKYAVATYNGKEIHLTALKGIHQFRPIFPYMGKGQKRKTETDANQDSDDDAGPSGAQQVTVRFKSLDERKQPTYKALQTKKADEPWVECDWNESHSTPSCVERLKLISDCADDLSQAKVLSNSEYVKLMIPEDKEQAPLEPTLPSHVLSLHSLRALPILEQCRLLLKDAQVIQFQQLLMLLAGGEGLTADTLLRTLPVVAVLVRGNWVVKSEVLYPANTFSATSGVPAELMCRARDYVLYLFTKHQYVERKTVASILKIPSEELKEIFTGISKLRRHNKEWELQLPTDFEFINKHSELANNQNAYWGQRFQQLSEFFKDNKAQRRKSRSESKSVSEDCKGRNSVYFSSDNESGTEKSKSPVAGRKNKSAKVNGDNVKEGVS</sequence>
<feature type="region of interest" description="Disordered" evidence="1">
    <location>
        <begin position="438"/>
        <end position="498"/>
    </location>
</feature>
<evidence type="ECO:0000256" key="1">
    <source>
        <dbReference type="SAM" id="MobiDB-lite"/>
    </source>
</evidence>
<protein>
    <recommendedName>
        <fullName evidence="4">DNA-directed RNA polymerase III subunit RPC5</fullName>
    </recommendedName>
</protein>
<proteinExistence type="predicted"/>
<evidence type="ECO:0008006" key="4">
    <source>
        <dbReference type="Google" id="ProtNLM"/>
    </source>
</evidence>
<dbReference type="EMBL" id="CAKOFQ010007019">
    <property type="protein sequence ID" value="CAH1987467.1"/>
    <property type="molecule type" value="Genomic_DNA"/>
</dbReference>
<evidence type="ECO:0000313" key="2">
    <source>
        <dbReference type="EMBL" id="CAH1987467.1"/>
    </source>
</evidence>
<evidence type="ECO:0000313" key="3">
    <source>
        <dbReference type="Proteomes" id="UP001152888"/>
    </source>
</evidence>
<dbReference type="InterPro" id="IPR006886">
    <property type="entry name" value="RNA_pol_III_Rpc5"/>
</dbReference>
<dbReference type="GO" id="GO:0005666">
    <property type="term" value="C:RNA polymerase III complex"/>
    <property type="evidence" value="ECO:0007669"/>
    <property type="project" value="TreeGrafter"/>
</dbReference>
<dbReference type="GO" id="GO:0042797">
    <property type="term" value="P:tRNA transcription by RNA polymerase III"/>
    <property type="evidence" value="ECO:0007669"/>
    <property type="project" value="TreeGrafter"/>
</dbReference>